<proteinExistence type="predicted"/>
<name>A0A3P1C3H2_9BACT</name>
<organism evidence="1 2">
    <name type="scientific">Larkinella rosea</name>
    <dbReference type="NCBI Taxonomy" id="2025312"/>
    <lineage>
        <taxon>Bacteria</taxon>
        <taxon>Pseudomonadati</taxon>
        <taxon>Bacteroidota</taxon>
        <taxon>Cytophagia</taxon>
        <taxon>Cytophagales</taxon>
        <taxon>Spirosomataceae</taxon>
        <taxon>Larkinella</taxon>
    </lineage>
</organism>
<reference evidence="1 2" key="1">
    <citation type="submission" date="2018-11" db="EMBL/GenBank/DDBJ databases">
        <authorList>
            <person name="Zhou Z."/>
            <person name="Wang G."/>
        </authorList>
    </citation>
    <scope>NUCLEOTIDE SEQUENCE [LARGE SCALE GENOMIC DNA]</scope>
    <source>
        <strain evidence="1 2">KCTC52004</strain>
    </source>
</reference>
<sequence>MYTPEVAKDLGNVAFTLTKLAGSFPEPESAGVKDLFAKDPNWNLTVCICFLWDNIGEVVGETGRLPFPHRTDSRLELNRQTRKRFVHILQRVVQARESISRAERSFIRSFWRELEQLYPEHSIRKTDLERPV</sequence>
<dbReference type="AlphaFoldDB" id="A0A3P1C3H2"/>
<dbReference type="RefSeq" id="WP_124873315.1">
    <property type="nucleotide sequence ID" value="NZ_RQJO01000007.1"/>
</dbReference>
<evidence type="ECO:0000313" key="2">
    <source>
        <dbReference type="Proteomes" id="UP000271925"/>
    </source>
</evidence>
<evidence type="ECO:0000313" key="1">
    <source>
        <dbReference type="EMBL" id="RRB07832.1"/>
    </source>
</evidence>
<dbReference type="EMBL" id="RQJO01000007">
    <property type="protein sequence ID" value="RRB07832.1"/>
    <property type="molecule type" value="Genomic_DNA"/>
</dbReference>
<protein>
    <submittedName>
        <fullName evidence="1">TerB family tellurite resistance protein</fullName>
    </submittedName>
</protein>
<dbReference type="Proteomes" id="UP000271925">
    <property type="component" value="Unassembled WGS sequence"/>
</dbReference>
<dbReference type="OrthoDB" id="1120295at2"/>
<gene>
    <name evidence="1" type="ORF">EHT25_08670</name>
</gene>
<accession>A0A3P1C3H2</accession>
<comment type="caution">
    <text evidence="1">The sequence shown here is derived from an EMBL/GenBank/DDBJ whole genome shotgun (WGS) entry which is preliminary data.</text>
</comment>
<keyword evidence="2" id="KW-1185">Reference proteome</keyword>